<evidence type="ECO:0000256" key="1">
    <source>
        <dbReference type="ARBA" id="ARBA00022801"/>
    </source>
</evidence>
<sequence length="336" mass="36818">MTKIRIALAQTWPVSADEGPAKLEKAHTTTPFPTIEQNLIDVERRVKDAAAHKADVVVFPEYFLQGIANEGRQYLTFPSVHLTSFLQALAKRHSISIVGTIVHGTHPPSAGNAAFPTGSPFEHLLSGAKPGGKITPAQLEWAKWLQQHPSSAEENSEPVLHNTAFFIDENGDLLGEYIKENLWHPERDYLTAGTGKPAVFQTKWGKAGFQICPAQTLADLGADIIFHPTYWMATDSEPHVSRHEHSSNYETSVLSALCFARSFETETVWVMCNAGGAEYEGFMGGSAVWAPLRGRIGGFDSYQVGVSVVEVDVASVVKDGRSLYKIREDWAAKQAS</sequence>
<proteinExistence type="predicted"/>
<evidence type="ECO:0000313" key="3">
    <source>
        <dbReference type="EMBL" id="RSH81330.1"/>
    </source>
</evidence>
<dbReference type="InterPro" id="IPR036526">
    <property type="entry name" value="C-N_Hydrolase_sf"/>
</dbReference>
<gene>
    <name evidence="3" type="ORF">EHS24_008773</name>
</gene>
<dbReference type="OrthoDB" id="412018at2759"/>
<dbReference type="STRING" id="105984.A0A427XR77"/>
<dbReference type="InterPro" id="IPR050345">
    <property type="entry name" value="Aliph_Amidase/BUP"/>
</dbReference>
<evidence type="ECO:0000313" key="4">
    <source>
        <dbReference type="Proteomes" id="UP000279236"/>
    </source>
</evidence>
<keyword evidence="4" id="KW-1185">Reference proteome</keyword>
<accession>A0A427XR77</accession>
<dbReference type="InterPro" id="IPR003010">
    <property type="entry name" value="C-N_Hydrolase"/>
</dbReference>
<dbReference type="GO" id="GO:0016811">
    <property type="term" value="F:hydrolase activity, acting on carbon-nitrogen (but not peptide) bonds, in linear amides"/>
    <property type="evidence" value="ECO:0007669"/>
    <property type="project" value="TreeGrafter"/>
</dbReference>
<dbReference type="EMBL" id="RSCE01000007">
    <property type="protein sequence ID" value="RSH81330.1"/>
    <property type="molecule type" value="Genomic_DNA"/>
</dbReference>
<dbReference type="PROSITE" id="PS50263">
    <property type="entry name" value="CN_HYDROLASE"/>
    <property type="match status" value="1"/>
</dbReference>
<dbReference type="Proteomes" id="UP000279236">
    <property type="component" value="Unassembled WGS sequence"/>
</dbReference>
<dbReference type="Gene3D" id="3.60.110.10">
    <property type="entry name" value="Carbon-nitrogen hydrolase"/>
    <property type="match status" value="1"/>
</dbReference>
<dbReference type="SUPFAM" id="SSF56317">
    <property type="entry name" value="Carbon-nitrogen hydrolase"/>
    <property type="match status" value="1"/>
</dbReference>
<dbReference type="RefSeq" id="XP_028476049.1">
    <property type="nucleotide sequence ID" value="XM_028624075.1"/>
</dbReference>
<comment type="caution">
    <text evidence="3">The sequence shown here is derived from an EMBL/GenBank/DDBJ whole genome shotgun (WGS) entry which is preliminary data.</text>
</comment>
<keyword evidence="1" id="KW-0378">Hydrolase</keyword>
<dbReference type="PANTHER" id="PTHR43674:SF16">
    <property type="entry name" value="CARBON-NITROGEN FAMILY, PUTATIVE (AFU_ORTHOLOGUE AFUA_5G02350)-RELATED"/>
    <property type="match status" value="1"/>
</dbReference>
<organism evidence="3 4">
    <name type="scientific">Apiotrichum porosum</name>
    <dbReference type="NCBI Taxonomy" id="105984"/>
    <lineage>
        <taxon>Eukaryota</taxon>
        <taxon>Fungi</taxon>
        <taxon>Dikarya</taxon>
        <taxon>Basidiomycota</taxon>
        <taxon>Agaricomycotina</taxon>
        <taxon>Tremellomycetes</taxon>
        <taxon>Trichosporonales</taxon>
        <taxon>Trichosporonaceae</taxon>
        <taxon>Apiotrichum</taxon>
    </lineage>
</organism>
<reference evidence="3 4" key="1">
    <citation type="submission" date="2018-11" db="EMBL/GenBank/DDBJ databases">
        <title>Genome sequence of Apiotrichum porosum DSM 27194.</title>
        <authorList>
            <person name="Aliyu H."/>
            <person name="Gorte O."/>
            <person name="Ochsenreither K."/>
        </authorList>
    </citation>
    <scope>NUCLEOTIDE SEQUENCE [LARGE SCALE GENOMIC DNA]</scope>
    <source>
        <strain evidence="3 4">DSM 27194</strain>
    </source>
</reference>
<dbReference type="AlphaFoldDB" id="A0A427XR77"/>
<name>A0A427XR77_9TREE</name>
<protein>
    <recommendedName>
        <fullName evidence="2">CN hydrolase domain-containing protein</fullName>
    </recommendedName>
</protein>
<dbReference type="CDD" id="cd07197">
    <property type="entry name" value="nitrilase"/>
    <property type="match status" value="1"/>
</dbReference>
<dbReference type="PANTHER" id="PTHR43674">
    <property type="entry name" value="NITRILASE C965.09-RELATED"/>
    <property type="match status" value="1"/>
</dbReference>
<dbReference type="GeneID" id="39593316"/>
<feature type="domain" description="CN hydrolase" evidence="2">
    <location>
        <begin position="4"/>
        <end position="313"/>
    </location>
</feature>
<dbReference type="Pfam" id="PF00795">
    <property type="entry name" value="CN_hydrolase"/>
    <property type="match status" value="2"/>
</dbReference>
<evidence type="ECO:0000259" key="2">
    <source>
        <dbReference type="PROSITE" id="PS50263"/>
    </source>
</evidence>